<dbReference type="SUPFAM" id="SSF49384">
    <property type="entry name" value="Carbohydrate-binding domain"/>
    <property type="match status" value="1"/>
</dbReference>
<keyword evidence="2" id="KW-0472">Membrane</keyword>
<keyword evidence="2" id="KW-1133">Transmembrane helix</keyword>
<feature type="compositionally biased region" description="Basic residues" evidence="1">
    <location>
        <begin position="486"/>
        <end position="499"/>
    </location>
</feature>
<evidence type="ECO:0000256" key="2">
    <source>
        <dbReference type="SAM" id="Phobius"/>
    </source>
</evidence>
<keyword evidence="3" id="KW-0732">Signal</keyword>
<gene>
    <name evidence="4" type="ORF">FLB61_01735</name>
</gene>
<feature type="transmembrane region" description="Helical" evidence="2">
    <location>
        <begin position="345"/>
        <end position="366"/>
    </location>
</feature>
<dbReference type="InterPro" id="IPR008965">
    <property type="entry name" value="CBM2/CBM3_carb-bd_dom_sf"/>
</dbReference>
<dbReference type="RefSeq" id="WP_221919234.1">
    <property type="nucleotide sequence ID" value="NZ_CP173660.1"/>
</dbReference>
<keyword evidence="5" id="KW-1185">Reference proteome</keyword>
<feature type="compositionally biased region" description="Acidic residues" evidence="1">
    <location>
        <begin position="503"/>
        <end position="516"/>
    </location>
</feature>
<proteinExistence type="predicted"/>
<feature type="chain" id="PRO_5046189997" description="Cohesin domain-containing protein" evidence="3">
    <location>
        <begin position="28"/>
        <end position="516"/>
    </location>
</feature>
<reference evidence="4 5" key="1">
    <citation type="journal article" date="2020" name="New Microbes New Infect">
        <title>Sellimonas caecigallum sp. nov., description and genome sequence of a new member of the Sellimonas genus isolated from the cecum of feral chicken.</title>
        <authorList>
            <person name="Wongkuna S."/>
            <person name="Ghimire S."/>
            <person name="Antony L."/>
            <person name="Chankhamhaengdecha S."/>
            <person name="Janvilisri T."/>
            <person name="Scaria J."/>
        </authorList>
    </citation>
    <scope>NUCLEOTIDE SEQUENCE [LARGE SCALE GENOMIC DNA]</scope>
    <source>
        <strain evidence="4 5">SW451</strain>
    </source>
</reference>
<feature type="compositionally biased region" description="Acidic residues" evidence="1">
    <location>
        <begin position="418"/>
        <end position="481"/>
    </location>
</feature>
<accession>A0ABS7L4U3</accession>
<evidence type="ECO:0000256" key="3">
    <source>
        <dbReference type="SAM" id="SignalP"/>
    </source>
</evidence>
<organism evidence="4 5">
    <name type="scientific">Sellimonas caecigallum</name>
    <dbReference type="NCBI Taxonomy" id="2592333"/>
    <lineage>
        <taxon>Bacteria</taxon>
        <taxon>Bacillati</taxon>
        <taxon>Bacillota</taxon>
        <taxon>Clostridia</taxon>
        <taxon>Lachnospirales</taxon>
        <taxon>Lachnospiraceae</taxon>
        <taxon>Sellimonas</taxon>
    </lineage>
</organism>
<name>A0ABS7L4U3_9FIRM</name>
<dbReference type="CDD" id="cd08547">
    <property type="entry name" value="Type_II_cohesin"/>
    <property type="match status" value="1"/>
</dbReference>
<feature type="region of interest" description="Disordered" evidence="1">
    <location>
        <begin position="390"/>
        <end position="516"/>
    </location>
</feature>
<dbReference type="Gene3D" id="2.60.40.680">
    <property type="match status" value="1"/>
</dbReference>
<protein>
    <recommendedName>
        <fullName evidence="6">Cohesin domain-containing protein</fullName>
    </recommendedName>
</protein>
<evidence type="ECO:0000313" key="4">
    <source>
        <dbReference type="EMBL" id="MBY0757832.1"/>
    </source>
</evidence>
<sequence>MKTMKRLAAMLLAVCLMVPCVQLAVQAADGIIFFSDLTDVKVGEEFTIKGSVKNRGGNLGNVDITMQYDTSAMEFVSGDTGVTDNGDGTIEYSGTVQGQDLLEFNMTFKALIQGETRMRQQSATVTAEDGTTLDMEEGYADIAIVEGDGASQTSSSGSAQASSKKITVGSEEYTIASDFPENALPSGFAAADITYDGETVKGAKQEKGDLQLLYLLDSSNQGAFYIYNESKNACSPMQMINLSETSSIILLDDVEDVELPARYTKVELEISDDHSVPAWHDSKNDRFYLLYTVNTDGEKALYKYDSKDQTYQYYGQPTSAASASADTPSGIIGKITTFAGDHIEYVLIGAAFAILIFLLLIIILAVKLHRRNLELDDVYDELDELNGKKEGKAAEAVPEVHQEIPEPSLAKDVREEEPAQDDDFDDFESYDEDFEEEYDETYDDYEDEDYDDYDDYEDEDYEEDYDSDYYDDDYENYEEEYEERRPVRKQSRTSARKVKKQENDDDDDFSIDFIDL</sequence>
<evidence type="ECO:0008006" key="6">
    <source>
        <dbReference type="Google" id="ProtNLM"/>
    </source>
</evidence>
<dbReference type="EMBL" id="VIRV01000001">
    <property type="protein sequence ID" value="MBY0757832.1"/>
    <property type="molecule type" value="Genomic_DNA"/>
</dbReference>
<feature type="compositionally biased region" description="Basic and acidic residues" evidence="1">
    <location>
        <begin position="390"/>
        <end position="417"/>
    </location>
</feature>
<feature type="signal peptide" evidence="3">
    <location>
        <begin position="1"/>
        <end position="27"/>
    </location>
</feature>
<dbReference type="Proteomes" id="UP000779049">
    <property type="component" value="Unassembled WGS sequence"/>
</dbReference>
<keyword evidence="2" id="KW-0812">Transmembrane</keyword>
<comment type="caution">
    <text evidence="4">The sequence shown here is derived from an EMBL/GenBank/DDBJ whole genome shotgun (WGS) entry which is preliminary data.</text>
</comment>
<evidence type="ECO:0000256" key="1">
    <source>
        <dbReference type="SAM" id="MobiDB-lite"/>
    </source>
</evidence>
<evidence type="ECO:0000313" key="5">
    <source>
        <dbReference type="Proteomes" id="UP000779049"/>
    </source>
</evidence>